<dbReference type="OrthoDB" id="2414036at2759"/>
<comment type="caution">
    <text evidence="1">The sequence shown here is derived from an EMBL/GenBank/DDBJ whole genome shotgun (WGS) entry which is preliminary data.</text>
</comment>
<name>A0A8H3WWR6_GIGMA</name>
<dbReference type="EMBL" id="WTPW01003776">
    <property type="protein sequence ID" value="KAF0333093.1"/>
    <property type="molecule type" value="Genomic_DNA"/>
</dbReference>
<organism evidence="1 2">
    <name type="scientific">Gigaspora margarita</name>
    <dbReference type="NCBI Taxonomy" id="4874"/>
    <lineage>
        <taxon>Eukaryota</taxon>
        <taxon>Fungi</taxon>
        <taxon>Fungi incertae sedis</taxon>
        <taxon>Mucoromycota</taxon>
        <taxon>Glomeromycotina</taxon>
        <taxon>Glomeromycetes</taxon>
        <taxon>Diversisporales</taxon>
        <taxon>Gigasporaceae</taxon>
        <taxon>Gigaspora</taxon>
    </lineage>
</organism>
<evidence type="ECO:0000313" key="2">
    <source>
        <dbReference type="Proteomes" id="UP000439903"/>
    </source>
</evidence>
<accession>A0A8H3WWR6</accession>
<gene>
    <name evidence="1" type="ORF">F8M41_016935</name>
</gene>
<dbReference type="AlphaFoldDB" id="A0A8H3WWR6"/>
<keyword evidence="2" id="KW-1185">Reference proteome</keyword>
<sequence>MNYYPHIEERKSTSNKSFSLLTKYPNEFKNIAFYQHQVYDYVFNGSISAPVHENCKLVLKYWNWEDHLQITGKPEFISSQIAVLPIGGGSFGDFFAEILLYNVKLLKEFILPL</sequence>
<evidence type="ECO:0000313" key="1">
    <source>
        <dbReference type="EMBL" id="KAF0333093.1"/>
    </source>
</evidence>
<proteinExistence type="predicted"/>
<dbReference type="Proteomes" id="UP000439903">
    <property type="component" value="Unassembled WGS sequence"/>
</dbReference>
<reference evidence="1 2" key="1">
    <citation type="journal article" date="2019" name="Environ. Microbiol.">
        <title>At the nexus of three kingdoms: the genome of the mycorrhizal fungus Gigaspora margarita provides insights into plant, endobacterial and fungal interactions.</title>
        <authorList>
            <person name="Venice F."/>
            <person name="Ghignone S."/>
            <person name="Salvioli di Fossalunga A."/>
            <person name="Amselem J."/>
            <person name="Novero M."/>
            <person name="Xianan X."/>
            <person name="Sedzielewska Toro K."/>
            <person name="Morin E."/>
            <person name="Lipzen A."/>
            <person name="Grigoriev I.V."/>
            <person name="Henrissat B."/>
            <person name="Martin F.M."/>
            <person name="Bonfante P."/>
        </authorList>
    </citation>
    <scope>NUCLEOTIDE SEQUENCE [LARGE SCALE GENOMIC DNA]</scope>
    <source>
        <strain evidence="1 2">BEG34</strain>
    </source>
</reference>
<protein>
    <submittedName>
        <fullName evidence="1">Uncharacterized protein</fullName>
    </submittedName>
</protein>